<dbReference type="InterPro" id="IPR013249">
    <property type="entry name" value="RNA_pol_sigma70_r4_t2"/>
</dbReference>
<dbReference type="Gene3D" id="1.10.10.10">
    <property type="entry name" value="Winged helix-like DNA-binding domain superfamily/Winged helix DNA-binding domain"/>
    <property type="match status" value="1"/>
</dbReference>
<comment type="caution">
    <text evidence="7">The sequence shown here is derived from an EMBL/GenBank/DDBJ whole genome shotgun (WGS) entry which is preliminary data.</text>
</comment>
<evidence type="ECO:0000256" key="4">
    <source>
        <dbReference type="ARBA" id="ARBA00023163"/>
    </source>
</evidence>
<evidence type="ECO:0000256" key="2">
    <source>
        <dbReference type="ARBA" id="ARBA00023015"/>
    </source>
</evidence>
<dbReference type="Gene3D" id="1.10.1740.10">
    <property type="match status" value="1"/>
</dbReference>
<keyword evidence="3" id="KW-0731">Sigma factor</keyword>
<dbReference type="SUPFAM" id="SSF88946">
    <property type="entry name" value="Sigma2 domain of RNA polymerase sigma factors"/>
    <property type="match status" value="1"/>
</dbReference>
<dbReference type="Pfam" id="PF08281">
    <property type="entry name" value="Sigma70_r4_2"/>
    <property type="match status" value="1"/>
</dbReference>
<evidence type="ECO:0000313" key="7">
    <source>
        <dbReference type="EMBL" id="MDM1046989.1"/>
    </source>
</evidence>
<feature type="domain" description="RNA polymerase sigma factor 70 region 4 type 2" evidence="6">
    <location>
        <begin position="88"/>
        <end position="139"/>
    </location>
</feature>
<evidence type="ECO:0000259" key="5">
    <source>
        <dbReference type="Pfam" id="PF04542"/>
    </source>
</evidence>
<keyword evidence="2" id="KW-0805">Transcription regulation</keyword>
<dbReference type="InterPro" id="IPR039425">
    <property type="entry name" value="RNA_pol_sigma-70-like"/>
</dbReference>
<reference evidence="7" key="1">
    <citation type="submission" date="2020-06" db="EMBL/GenBank/DDBJ databases">
        <authorList>
            <person name="Dong N."/>
        </authorList>
    </citation>
    <scope>NUCLEOTIDE SEQUENCE</scope>
    <source>
        <strain evidence="7">R1692</strain>
    </source>
</reference>
<feature type="domain" description="RNA polymerase sigma-70 region 2" evidence="5">
    <location>
        <begin position="2"/>
        <end position="59"/>
    </location>
</feature>
<dbReference type="NCBIfam" id="TIGR02937">
    <property type="entry name" value="sigma70-ECF"/>
    <property type="match status" value="1"/>
</dbReference>
<evidence type="ECO:0000256" key="3">
    <source>
        <dbReference type="ARBA" id="ARBA00023082"/>
    </source>
</evidence>
<keyword evidence="8" id="KW-1185">Reference proteome</keyword>
<reference evidence="7" key="2">
    <citation type="journal article" date="2022" name="Sci. Total Environ.">
        <title>Prevalence, transmission, and molecular epidemiology of tet(X)-positive bacteria among humans, animals, and environmental niches in China: An epidemiological, and genomic-based study.</title>
        <authorList>
            <person name="Dong N."/>
            <person name="Zeng Y."/>
            <person name="Cai C."/>
            <person name="Sun C."/>
            <person name="Lu J."/>
            <person name="Liu C."/>
            <person name="Zhou H."/>
            <person name="Sun Q."/>
            <person name="Shu L."/>
            <person name="Wang H."/>
            <person name="Wang Y."/>
            <person name="Wang S."/>
            <person name="Wu C."/>
            <person name="Chan E.W."/>
            <person name="Chen G."/>
            <person name="Shen Z."/>
            <person name="Chen S."/>
            <person name="Zhang R."/>
        </authorList>
    </citation>
    <scope>NUCLEOTIDE SEQUENCE</scope>
    <source>
        <strain evidence="7">R1692</strain>
    </source>
</reference>
<sequence length="151" mass="17592">MYAICLRYARDTFEAEDMLQQGFIKVFTKSALFEGTGVLEGWIRRIMVNTAIETYRRNKMSFLSTEEVSGADLVEHSTLQLNNLDYKDLLKLIKELPLGYKTVFNLYAIEGYNHREIADMLQISEGNSKSQLSRARQWLRERIIKMEELGI</sequence>
<dbReference type="EMBL" id="JACAGK010000003">
    <property type="protein sequence ID" value="MDM1046989.1"/>
    <property type="molecule type" value="Genomic_DNA"/>
</dbReference>
<dbReference type="InterPro" id="IPR013325">
    <property type="entry name" value="RNA_pol_sigma_r2"/>
</dbReference>
<dbReference type="PANTHER" id="PTHR43133:SF46">
    <property type="entry name" value="RNA POLYMERASE SIGMA-70 FACTOR ECF SUBFAMILY"/>
    <property type="match status" value="1"/>
</dbReference>
<evidence type="ECO:0000313" key="8">
    <source>
        <dbReference type="Proteomes" id="UP001170954"/>
    </source>
</evidence>
<name>A0ABT7NIH1_9SPHI</name>
<dbReference type="InterPro" id="IPR036388">
    <property type="entry name" value="WH-like_DNA-bd_sf"/>
</dbReference>
<dbReference type="CDD" id="cd06171">
    <property type="entry name" value="Sigma70_r4"/>
    <property type="match status" value="1"/>
</dbReference>
<comment type="similarity">
    <text evidence="1">Belongs to the sigma-70 factor family. ECF subfamily.</text>
</comment>
<gene>
    <name evidence="7" type="ORF">HX018_01855</name>
</gene>
<dbReference type="PANTHER" id="PTHR43133">
    <property type="entry name" value="RNA POLYMERASE ECF-TYPE SIGMA FACTO"/>
    <property type="match status" value="1"/>
</dbReference>
<dbReference type="InterPro" id="IPR013324">
    <property type="entry name" value="RNA_pol_sigma_r3/r4-like"/>
</dbReference>
<protein>
    <submittedName>
        <fullName evidence="7">Sigma-70 family RNA polymerase sigma factor</fullName>
    </submittedName>
</protein>
<accession>A0ABT7NIH1</accession>
<dbReference type="Pfam" id="PF04542">
    <property type="entry name" value="Sigma70_r2"/>
    <property type="match status" value="1"/>
</dbReference>
<organism evidence="7 8">
    <name type="scientific">Sphingobacterium hotanense</name>
    <dbReference type="NCBI Taxonomy" id="649196"/>
    <lineage>
        <taxon>Bacteria</taxon>
        <taxon>Pseudomonadati</taxon>
        <taxon>Bacteroidota</taxon>
        <taxon>Sphingobacteriia</taxon>
        <taxon>Sphingobacteriales</taxon>
        <taxon>Sphingobacteriaceae</taxon>
        <taxon>Sphingobacterium</taxon>
    </lineage>
</organism>
<evidence type="ECO:0000259" key="6">
    <source>
        <dbReference type="Pfam" id="PF08281"/>
    </source>
</evidence>
<dbReference type="InterPro" id="IPR014284">
    <property type="entry name" value="RNA_pol_sigma-70_dom"/>
</dbReference>
<dbReference type="Proteomes" id="UP001170954">
    <property type="component" value="Unassembled WGS sequence"/>
</dbReference>
<keyword evidence="4" id="KW-0804">Transcription</keyword>
<proteinExistence type="inferred from homology"/>
<dbReference type="SUPFAM" id="SSF88659">
    <property type="entry name" value="Sigma3 and sigma4 domains of RNA polymerase sigma factors"/>
    <property type="match status" value="1"/>
</dbReference>
<dbReference type="InterPro" id="IPR007627">
    <property type="entry name" value="RNA_pol_sigma70_r2"/>
</dbReference>
<evidence type="ECO:0000256" key="1">
    <source>
        <dbReference type="ARBA" id="ARBA00010641"/>
    </source>
</evidence>